<dbReference type="PANTHER" id="PTHR42756">
    <property type="entry name" value="TRANSCRIPTIONAL REGULATOR, MARR"/>
    <property type="match status" value="1"/>
</dbReference>
<evidence type="ECO:0000259" key="4">
    <source>
        <dbReference type="PROSITE" id="PS50995"/>
    </source>
</evidence>
<dbReference type="SMART" id="SM00347">
    <property type="entry name" value="HTH_MARR"/>
    <property type="match status" value="1"/>
</dbReference>
<gene>
    <name evidence="5" type="ORF">J2Z82_003150</name>
</gene>
<dbReference type="InterPro" id="IPR036390">
    <property type="entry name" value="WH_DNA-bd_sf"/>
</dbReference>
<dbReference type="Pfam" id="PF12802">
    <property type="entry name" value="MarR_2"/>
    <property type="match status" value="1"/>
</dbReference>
<dbReference type="PROSITE" id="PS50995">
    <property type="entry name" value="HTH_MARR_2"/>
    <property type="match status" value="1"/>
</dbReference>
<dbReference type="Proteomes" id="UP001519328">
    <property type="component" value="Unassembled WGS sequence"/>
</dbReference>
<keyword evidence="6" id="KW-1185">Reference proteome</keyword>
<evidence type="ECO:0000313" key="5">
    <source>
        <dbReference type="EMBL" id="MBP1950193.1"/>
    </source>
</evidence>
<sequence length="144" mass="16531">MNRNLSLNAFVVLMRASKSVEERIKKDIKSYGVSITEFTILEALYHKGDLTVNQICDAVLINSGSMTYVIDKLQQRGLLERITSEEDRRVIHVRITNQGKKLMDDIFPQHEKVIEKVFEDVSPEELESVIDILKRIGLDSVKNK</sequence>
<dbReference type="InterPro" id="IPR036388">
    <property type="entry name" value="WH-like_DNA-bd_sf"/>
</dbReference>
<dbReference type="PANTHER" id="PTHR42756:SF1">
    <property type="entry name" value="TRANSCRIPTIONAL REPRESSOR OF EMRAB OPERON"/>
    <property type="match status" value="1"/>
</dbReference>
<name>A0ABS4HH28_9BACI</name>
<reference evidence="5 6" key="1">
    <citation type="submission" date="2021-03" db="EMBL/GenBank/DDBJ databases">
        <title>Genomic Encyclopedia of Type Strains, Phase IV (KMG-IV): sequencing the most valuable type-strain genomes for metagenomic binning, comparative biology and taxonomic classification.</title>
        <authorList>
            <person name="Goeker M."/>
        </authorList>
    </citation>
    <scope>NUCLEOTIDE SEQUENCE [LARGE SCALE GENOMIC DNA]</scope>
    <source>
        <strain evidence="5 6">DSM 21085</strain>
    </source>
</reference>
<comment type="caution">
    <text evidence="5">The sequence shown here is derived from an EMBL/GenBank/DDBJ whole genome shotgun (WGS) entry which is preliminary data.</text>
</comment>
<dbReference type="PRINTS" id="PR00598">
    <property type="entry name" value="HTHMARR"/>
</dbReference>
<dbReference type="InterPro" id="IPR000835">
    <property type="entry name" value="HTH_MarR-typ"/>
</dbReference>
<protein>
    <submittedName>
        <fullName evidence="5">MarR family 2-MHQ and catechol resistance regulon transcriptional repressor</fullName>
    </submittedName>
</protein>
<evidence type="ECO:0000313" key="6">
    <source>
        <dbReference type="Proteomes" id="UP001519328"/>
    </source>
</evidence>
<keyword evidence="2" id="KW-0238">DNA-binding</keyword>
<dbReference type="Gene3D" id="1.10.10.10">
    <property type="entry name" value="Winged helix-like DNA-binding domain superfamily/Winged helix DNA-binding domain"/>
    <property type="match status" value="1"/>
</dbReference>
<keyword evidence="3" id="KW-0804">Transcription</keyword>
<evidence type="ECO:0000256" key="1">
    <source>
        <dbReference type="ARBA" id="ARBA00023015"/>
    </source>
</evidence>
<organism evidence="5 6">
    <name type="scientific">Virgibacillus litoralis</name>
    <dbReference type="NCBI Taxonomy" id="578221"/>
    <lineage>
        <taxon>Bacteria</taxon>
        <taxon>Bacillati</taxon>
        <taxon>Bacillota</taxon>
        <taxon>Bacilli</taxon>
        <taxon>Bacillales</taxon>
        <taxon>Bacillaceae</taxon>
        <taxon>Virgibacillus</taxon>
    </lineage>
</organism>
<feature type="domain" description="HTH marR-type" evidence="4">
    <location>
        <begin position="6"/>
        <end position="138"/>
    </location>
</feature>
<dbReference type="RefSeq" id="WP_209481628.1">
    <property type="nucleotide sequence ID" value="NZ_JAGGKK010000019.1"/>
</dbReference>
<evidence type="ECO:0000256" key="2">
    <source>
        <dbReference type="ARBA" id="ARBA00023125"/>
    </source>
</evidence>
<dbReference type="SUPFAM" id="SSF46785">
    <property type="entry name" value="Winged helix' DNA-binding domain"/>
    <property type="match status" value="1"/>
</dbReference>
<keyword evidence="1" id="KW-0805">Transcription regulation</keyword>
<dbReference type="EMBL" id="JAGGKK010000019">
    <property type="protein sequence ID" value="MBP1950193.1"/>
    <property type="molecule type" value="Genomic_DNA"/>
</dbReference>
<proteinExistence type="predicted"/>
<accession>A0ABS4HH28</accession>
<evidence type="ECO:0000256" key="3">
    <source>
        <dbReference type="ARBA" id="ARBA00023163"/>
    </source>
</evidence>